<dbReference type="CDD" id="cd18791">
    <property type="entry name" value="SF2_C_RHA"/>
    <property type="match status" value="1"/>
</dbReference>
<organism evidence="11 12">
    <name type="scientific">Apatococcus fuscideae</name>
    <dbReference type="NCBI Taxonomy" id="2026836"/>
    <lineage>
        <taxon>Eukaryota</taxon>
        <taxon>Viridiplantae</taxon>
        <taxon>Chlorophyta</taxon>
        <taxon>core chlorophytes</taxon>
        <taxon>Trebouxiophyceae</taxon>
        <taxon>Chlorellales</taxon>
        <taxon>Chlorellaceae</taxon>
        <taxon>Apatococcus</taxon>
    </lineage>
</organism>
<evidence type="ECO:0000313" key="11">
    <source>
        <dbReference type="EMBL" id="KAK9867126.1"/>
    </source>
</evidence>
<sequence length="1085" mass="115295">NRTDASIGPPDPSNGPPADDSRASEHAAQEEQHALEALYGSSRVTCSLDQLHLRLPLPDSGSDLELLLLPAKPFLSAPPAIAVRCEGLEPAANREITLALAKLAAELRQPPMAAELAQAAADSAASMLAQDAGNITQAGAPPSAAASQDQIPRLLGPGAVANNHFAQDSIQGSPQDALDDTSRSAQILEMHSANEAGLALAGPAGAAAAPCRPKAGARQHRRAGGPSNAELVEQQRQWQEASAGRALGVQRQRLPAAKARSDVIRTVHQNQVVVISGETGCGKSTQVPQFLLEDAIAQGSGSACNIICTQPRRVSAISLASRVAQERGGKVGGQVGYSVRLDTRSSSATQVLFCTTGVLLRRLLSDSNLQDVSHVVVDEVHERSADSDLLLMLLRQLLSQPGARNLRVLLMSATADAHAFADYFRATVAGAHNPRAGRDPATRVGMLTIPGFTHPVREFHLEDVLELTQFKISRGSRWARKAGINRPESRTAQSARKAQELPAWDAQPSTTQAWEDRTDLSPQTQQSLQIVDEGVINYDLIEALIACIVNLESRDGPHVFWQGHKDAATIQASSKASGSQAILVFLPGAGEIDRLARQLRSSTQLKRAAEGLGFLILPLHGSLPPDHQGRVFEPAPKGMKKVVIATNVAESSITIDDVTVVIDAGRAKESRYDAGRSMARLQEDWISQASARQRRGRAGRVQPGVCFRLFSSTTASSLETHAAPEVLRAPLAGLCLTVKAACTPTTGSSQNGSAPMGPPAKLAEMLSRLLTPPLPASVTAAVSNLMGLGALDPSTEDLTPLGQLLCQLPMDPRLGKTLLFGAMLGCCGPVLTIAAALANGRPKGGRRAASQVCRESFLSEASMEATLAGRQDLAFKLAELGFVTQDYAAGINQPQAGAARALPPATSGPDAFSGNARFIKAAICAGFFPAVLRVEHPTARFEKVQGGALERDADPAKLRFYDHTKGRVFVHPASVNFGSSRFESGWLIYTEILETAKVYVRESSMVPIYALLLFSDQVTVAHETGMIQVGHFVRFKAPARIGVLVRELRAELDRLLLQKVADPSFDLKSCKAVDVCRSLLASDGF</sequence>
<dbReference type="PROSITE" id="PS51192">
    <property type="entry name" value="HELICASE_ATP_BIND_1"/>
    <property type="match status" value="1"/>
</dbReference>
<dbReference type="GO" id="GO:0005524">
    <property type="term" value="F:ATP binding"/>
    <property type="evidence" value="ECO:0007669"/>
    <property type="project" value="UniProtKB-KW"/>
</dbReference>
<dbReference type="InterPro" id="IPR011709">
    <property type="entry name" value="DEAD-box_helicase_OB_fold"/>
</dbReference>
<keyword evidence="12" id="KW-1185">Reference proteome</keyword>
<dbReference type="SUPFAM" id="SSF52540">
    <property type="entry name" value="P-loop containing nucleoside triphosphate hydrolases"/>
    <property type="match status" value="1"/>
</dbReference>
<evidence type="ECO:0000256" key="6">
    <source>
        <dbReference type="ARBA" id="ARBA00022884"/>
    </source>
</evidence>
<keyword evidence="3" id="KW-0378">Hydrolase</keyword>
<dbReference type="PROSITE" id="PS51194">
    <property type="entry name" value="HELICASE_CTER"/>
    <property type="match status" value="1"/>
</dbReference>
<dbReference type="Pfam" id="PF21010">
    <property type="entry name" value="HA2_C"/>
    <property type="match status" value="1"/>
</dbReference>
<keyword evidence="4" id="KW-0347">Helicase</keyword>
<evidence type="ECO:0000313" key="12">
    <source>
        <dbReference type="Proteomes" id="UP001485043"/>
    </source>
</evidence>
<dbReference type="Pfam" id="PF04408">
    <property type="entry name" value="WHD_HA2"/>
    <property type="match status" value="1"/>
</dbReference>
<dbReference type="InterPro" id="IPR027417">
    <property type="entry name" value="P-loop_NTPase"/>
</dbReference>
<comment type="similarity">
    <text evidence="7">Belongs to the DExH box helicase family.</text>
</comment>
<accession>A0AAW1TDK4</accession>
<proteinExistence type="inferred from homology"/>
<keyword evidence="2" id="KW-0547">Nucleotide-binding</keyword>
<dbReference type="InterPro" id="IPR059023">
    <property type="entry name" value="RNA_hel_CTD"/>
</dbReference>
<evidence type="ECO:0000256" key="5">
    <source>
        <dbReference type="ARBA" id="ARBA00022840"/>
    </source>
</evidence>
<evidence type="ECO:0000256" key="8">
    <source>
        <dbReference type="SAM" id="MobiDB-lite"/>
    </source>
</evidence>
<dbReference type="InterPro" id="IPR007502">
    <property type="entry name" value="Helicase-assoc_dom"/>
</dbReference>
<dbReference type="GO" id="GO:0016787">
    <property type="term" value="F:hydrolase activity"/>
    <property type="evidence" value="ECO:0007669"/>
    <property type="project" value="UniProtKB-KW"/>
</dbReference>
<dbReference type="GO" id="GO:0003724">
    <property type="term" value="F:RNA helicase activity"/>
    <property type="evidence" value="ECO:0007669"/>
    <property type="project" value="UniProtKB-EC"/>
</dbReference>
<feature type="domain" description="Helicase ATP-binding" evidence="9">
    <location>
        <begin position="264"/>
        <end position="433"/>
    </location>
</feature>
<dbReference type="SMART" id="SM00847">
    <property type="entry name" value="HA2"/>
    <property type="match status" value="1"/>
</dbReference>
<feature type="region of interest" description="Disordered" evidence="8">
    <location>
        <begin position="1"/>
        <end position="31"/>
    </location>
</feature>
<dbReference type="EC" id="3.6.4.13" evidence="1"/>
<dbReference type="Pfam" id="PF00271">
    <property type="entry name" value="Helicase_C"/>
    <property type="match status" value="1"/>
</dbReference>
<keyword evidence="6" id="KW-0694">RNA-binding</keyword>
<dbReference type="Gene3D" id="1.20.120.1080">
    <property type="match status" value="1"/>
</dbReference>
<dbReference type="InterPro" id="IPR002464">
    <property type="entry name" value="DNA/RNA_helicase_DEAH_CS"/>
</dbReference>
<evidence type="ECO:0000259" key="9">
    <source>
        <dbReference type="PROSITE" id="PS51192"/>
    </source>
</evidence>
<evidence type="ECO:0000259" key="10">
    <source>
        <dbReference type="PROSITE" id="PS51194"/>
    </source>
</evidence>
<dbReference type="InterPro" id="IPR048333">
    <property type="entry name" value="HA2_WH"/>
</dbReference>
<dbReference type="PANTHER" id="PTHR18934">
    <property type="entry name" value="ATP-DEPENDENT RNA HELICASE"/>
    <property type="match status" value="1"/>
</dbReference>
<dbReference type="GO" id="GO:0003723">
    <property type="term" value="F:RNA binding"/>
    <property type="evidence" value="ECO:0007669"/>
    <property type="project" value="UniProtKB-KW"/>
</dbReference>
<evidence type="ECO:0000256" key="3">
    <source>
        <dbReference type="ARBA" id="ARBA00022801"/>
    </source>
</evidence>
<evidence type="ECO:0000256" key="2">
    <source>
        <dbReference type="ARBA" id="ARBA00022741"/>
    </source>
</evidence>
<dbReference type="CDD" id="cd17917">
    <property type="entry name" value="DEXHc_RHA-like"/>
    <property type="match status" value="1"/>
</dbReference>
<evidence type="ECO:0000256" key="4">
    <source>
        <dbReference type="ARBA" id="ARBA00022806"/>
    </source>
</evidence>
<dbReference type="SMART" id="SM00487">
    <property type="entry name" value="DEXDc"/>
    <property type="match status" value="1"/>
</dbReference>
<feature type="region of interest" description="Disordered" evidence="8">
    <location>
        <begin position="210"/>
        <end position="229"/>
    </location>
</feature>
<protein>
    <recommendedName>
        <fullName evidence="1">RNA helicase</fullName>
        <ecNumber evidence="1">3.6.4.13</ecNumber>
    </recommendedName>
</protein>
<dbReference type="FunFam" id="3.40.50.300:FF:000526">
    <property type="entry name" value="DExH-box ATP-dependent RNA helicase DExH3"/>
    <property type="match status" value="1"/>
</dbReference>
<dbReference type="InterPro" id="IPR001650">
    <property type="entry name" value="Helicase_C-like"/>
</dbReference>
<dbReference type="Pfam" id="PF07717">
    <property type="entry name" value="OB_NTP_bind"/>
    <property type="match status" value="1"/>
</dbReference>
<dbReference type="PANTHER" id="PTHR18934:SF145">
    <property type="entry name" value="ATP-DEPENDENT RNA HELICASE DHX57-RELATED"/>
    <property type="match status" value="1"/>
</dbReference>
<dbReference type="Pfam" id="PF00270">
    <property type="entry name" value="DEAD"/>
    <property type="match status" value="1"/>
</dbReference>
<name>A0AAW1TDK4_9CHLO</name>
<gene>
    <name evidence="11" type="ORF">WJX84_000721</name>
</gene>
<feature type="compositionally biased region" description="Basic and acidic residues" evidence="8">
    <location>
        <begin position="19"/>
        <end position="31"/>
    </location>
</feature>
<dbReference type="Gene3D" id="3.40.50.300">
    <property type="entry name" value="P-loop containing nucleotide triphosphate hydrolases"/>
    <property type="match status" value="2"/>
</dbReference>
<dbReference type="AlphaFoldDB" id="A0AAW1TDK4"/>
<dbReference type="Pfam" id="PF26026">
    <property type="entry name" value="RNA_hel_CTD"/>
    <property type="match status" value="1"/>
</dbReference>
<comment type="caution">
    <text evidence="11">The sequence shown here is derived from an EMBL/GenBank/DDBJ whole genome shotgun (WGS) entry which is preliminary data.</text>
</comment>
<dbReference type="EMBL" id="JALJOV010000107">
    <property type="protein sequence ID" value="KAK9867126.1"/>
    <property type="molecule type" value="Genomic_DNA"/>
</dbReference>
<feature type="domain" description="Helicase C-terminal" evidence="10">
    <location>
        <begin position="543"/>
        <end position="742"/>
    </location>
</feature>
<feature type="non-terminal residue" evidence="11">
    <location>
        <position position="1"/>
    </location>
</feature>
<evidence type="ECO:0000256" key="1">
    <source>
        <dbReference type="ARBA" id="ARBA00012552"/>
    </source>
</evidence>
<dbReference type="InterPro" id="IPR014001">
    <property type="entry name" value="Helicase_ATP-bd"/>
</dbReference>
<dbReference type="PROSITE" id="PS00690">
    <property type="entry name" value="DEAH_ATP_HELICASE"/>
    <property type="match status" value="1"/>
</dbReference>
<feature type="region of interest" description="Disordered" evidence="8">
    <location>
        <begin position="483"/>
        <end position="525"/>
    </location>
</feature>
<keyword evidence="5" id="KW-0067">ATP-binding</keyword>
<evidence type="ECO:0000256" key="7">
    <source>
        <dbReference type="ARBA" id="ARBA00060772"/>
    </source>
</evidence>
<reference evidence="11 12" key="1">
    <citation type="journal article" date="2024" name="Nat. Commun.">
        <title>Phylogenomics reveals the evolutionary origins of lichenization in chlorophyte algae.</title>
        <authorList>
            <person name="Puginier C."/>
            <person name="Libourel C."/>
            <person name="Otte J."/>
            <person name="Skaloud P."/>
            <person name="Haon M."/>
            <person name="Grisel S."/>
            <person name="Petersen M."/>
            <person name="Berrin J.G."/>
            <person name="Delaux P.M."/>
            <person name="Dal Grande F."/>
            <person name="Keller J."/>
        </authorList>
    </citation>
    <scope>NUCLEOTIDE SEQUENCE [LARGE SCALE GENOMIC DNA]</scope>
    <source>
        <strain evidence="11 12">SAG 2523</strain>
    </source>
</reference>
<dbReference type="InterPro" id="IPR011545">
    <property type="entry name" value="DEAD/DEAH_box_helicase_dom"/>
</dbReference>
<dbReference type="SMART" id="SM00490">
    <property type="entry name" value="HELICc"/>
    <property type="match status" value="1"/>
</dbReference>
<dbReference type="Proteomes" id="UP001485043">
    <property type="component" value="Unassembled WGS sequence"/>
</dbReference>